<protein>
    <submittedName>
        <fullName evidence="1">Uncharacterized protein</fullName>
    </submittedName>
</protein>
<dbReference type="AlphaFoldDB" id="A0A6C0F9Z1"/>
<evidence type="ECO:0000313" key="1">
    <source>
        <dbReference type="EMBL" id="QHT37671.1"/>
    </source>
</evidence>
<name>A0A6C0F9Z1_9ZZZZ</name>
<accession>A0A6C0F9Z1</accession>
<organism evidence="1">
    <name type="scientific">viral metagenome</name>
    <dbReference type="NCBI Taxonomy" id="1070528"/>
    <lineage>
        <taxon>unclassified sequences</taxon>
        <taxon>metagenomes</taxon>
        <taxon>organismal metagenomes</taxon>
    </lineage>
</organism>
<proteinExistence type="predicted"/>
<dbReference type="EMBL" id="MN738804">
    <property type="protein sequence ID" value="QHT37671.1"/>
    <property type="molecule type" value="Genomic_DNA"/>
</dbReference>
<reference evidence="1" key="1">
    <citation type="journal article" date="2020" name="Nature">
        <title>Giant virus diversity and host interactions through global metagenomics.</title>
        <authorList>
            <person name="Schulz F."/>
            <person name="Roux S."/>
            <person name="Paez-Espino D."/>
            <person name="Jungbluth S."/>
            <person name="Walsh D.A."/>
            <person name="Denef V.J."/>
            <person name="McMahon K.D."/>
            <person name="Konstantinidis K.T."/>
            <person name="Eloe-Fadrosh E.A."/>
            <person name="Kyrpides N.C."/>
            <person name="Woyke T."/>
        </authorList>
    </citation>
    <scope>NUCLEOTIDE SEQUENCE</scope>
    <source>
        <strain evidence="1">GVMAG-S-ERX555997-44</strain>
    </source>
</reference>
<sequence length="146" mass="17573">MSDMSRNYIDLMYFTNPSNISRMKKIEEEKVDKEEFKKYKKDIIKFTERLIDGESISSGIDVLFNNFFIKIKEHINFTKKKNVVQSQYHLMKEKEKKEYIKMDLSELNITLMKKPIHKVKNLSDFVNKKKKRKGKKIVIPKKITFE</sequence>